<dbReference type="GeneID" id="100490587"/>
<keyword evidence="6 7" id="KW-0255">Endonuclease</keyword>
<dbReference type="CTD" id="100490587"/>
<dbReference type="Ensembl" id="ENSXETT00000065155">
    <property type="protein sequence ID" value="ENSXETP00000059215"/>
    <property type="gene ID" value="ENSXETG00000025794"/>
</dbReference>
<accession>A0A6I8PY40</accession>
<sequence>MKMMLSLAWLLIAIAHKAEPLISENFTDCREFFYNQWFPDGFQNISLPHHFNCTDLPDGIEAEELTSPAYICQQYDNKYHFASLYDRGRRVPLYSAYILDRRSTDKPTNKRKKNFSIEPQLVYRGLDGTMLREHNTKIKIGIYNTDHGISEREEKNRPSYLMPTSQAVDADYYKNKHYDRGHLNPRGHHVDADKQNATFTFTNVVPMNKGLNNGNWNRYERRMMGNADGCTTMYVVTGIVPGNNWINNNRVNIPSHVWSAYCCVDNNAKPIRSGAGLVNNTKDMVYEMELNELQMQLETLLNATNIEVFQNNCI</sequence>
<dbReference type="SMART" id="SM00892">
    <property type="entry name" value="Endonuclease_NS"/>
    <property type="match status" value="1"/>
</dbReference>
<evidence type="ECO:0000256" key="1">
    <source>
        <dbReference type="SAM" id="SignalP"/>
    </source>
</evidence>
<keyword evidence="6 7" id="KW-0540">Nuclease</keyword>
<dbReference type="GO" id="GO:0046872">
    <property type="term" value="F:metal ion binding"/>
    <property type="evidence" value="ECO:0007669"/>
    <property type="project" value="InterPro"/>
</dbReference>
<evidence type="ECO:0000313" key="5">
    <source>
        <dbReference type="Proteomes" id="UP000008143"/>
    </source>
</evidence>
<evidence type="ECO:0000313" key="6">
    <source>
        <dbReference type="RefSeq" id="XP_012814850.1"/>
    </source>
</evidence>
<evidence type="ECO:0000259" key="3">
    <source>
        <dbReference type="SMART" id="SM00892"/>
    </source>
</evidence>
<dbReference type="GO" id="GO:0004519">
    <property type="term" value="F:endonuclease activity"/>
    <property type="evidence" value="ECO:0007669"/>
    <property type="project" value="UniProtKB-KW"/>
</dbReference>
<evidence type="ECO:0000313" key="7">
    <source>
        <dbReference type="RefSeq" id="XP_012814851.1"/>
    </source>
</evidence>
<dbReference type="InterPro" id="IPR044929">
    <property type="entry name" value="DNA/RNA_non-sp_Endonuclease_sf"/>
</dbReference>
<dbReference type="Bgee" id="ENSXETG00000025794">
    <property type="expression patterns" value="Expressed in neurula embryo and 6 other cell types or tissues"/>
</dbReference>
<name>A0A6I8PY40_XENTR</name>
<dbReference type="GeneTree" id="ENSGT01030000234592"/>
<dbReference type="GO" id="GO:0003676">
    <property type="term" value="F:nucleic acid binding"/>
    <property type="evidence" value="ECO:0007669"/>
    <property type="project" value="InterPro"/>
</dbReference>
<evidence type="ECO:0000259" key="2">
    <source>
        <dbReference type="SMART" id="SM00477"/>
    </source>
</evidence>
<evidence type="ECO:0000313" key="8">
    <source>
        <dbReference type="Xenbase" id="XB-GENE-5738617"/>
    </source>
</evidence>
<feature type="signal peptide" evidence="1">
    <location>
        <begin position="1"/>
        <end position="20"/>
    </location>
</feature>
<dbReference type="Gene3D" id="3.40.570.10">
    <property type="entry name" value="Extracellular Endonuclease, subunit A"/>
    <property type="match status" value="1"/>
</dbReference>
<dbReference type="RefSeq" id="XP_012814850.1">
    <property type="nucleotide sequence ID" value="XM_012959396.2"/>
</dbReference>
<gene>
    <name evidence="8" type="primary">XB5738616</name>
    <name evidence="6 7" type="synonym">LOC100490587</name>
    <name evidence="4" type="synonym">XB5738616 [provisional:endod1]</name>
</gene>
<dbReference type="AGR" id="Xenbase:XB-GENE-5738617"/>
<dbReference type="PANTHER" id="PTHR21472">
    <property type="entry name" value="ENDONUCLEASE DOMAIN-CONTAINING 1 PROTEIN ENDOD1"/>
    <property type="match status" value="1"/>
</dbReference>
<keyword evidence="1" id="KW-0732">Signal</keyword>
<dbReference type="PANTHER" id="PTHR21472:SF27">
    <property type="entry name" value="ENDONUCLEASE DOMAIN-CONTAINING 1 PROTEIN"/>
    <property type="match status" value="1"/>
</dbReference>
<feature type="chain" id="PRO_5044633804" evidence="1">
    <location>
        <begin position="21"/>
        <end position="314"/>
    </location>
</feature>
<reference evidence="4" key="1">
    <citation type="journal article" date="2010" name="Science">
        <title>The genome of the Western clawed frog Xenopus tropicalis.</title>
        <authorList>
            <person name="Hellsten U."/>
            <person name="Harland R.M."/>
            <person name="Gilchrist M.J."/>
            <person name="Hendrix D."/>
            <person name="Jurka J."/>
            <person name="Kapitonov V."/>
            <person name="Ovcharenko I."/>
            <person name="Putnam N.H."/>
            <person name="Shu S."/>
            <person name="Taher L."/>
            <person name="Blitz I.L."/>
            <person name="Blumberg B."/>
            <person name="Dichmann D.S."/>
            <person name="Dubchak I."/>
            <person name="Amaya E."/>
            <person name="Detter J.C."/>
            <person name="Fletcher R."/>
            <person name="Gerhard D.S."/>
            <person name="Goodstein D."/>
            <person name="Graves T."/>
            <person name="Grigoriev I.V."/>
            <person name="Grimwood J."/>
            <person name="Kawashima T."/>
            <person name="Lindquist E."/>
            <person name="Lucas S.M."/>
            <person name="Mead P.E."/>
            <person name="Mitros T."/>
            <person name="Ogino H."/>
            <person name="Ohta Y."/>
            <person name="Poliakov A.V."/>
            <person name="Pollet N."/>
            <person name="Robert J."/>
            <person name="Salamov A."/>
            <person name="Sater A.K."/>
            <person name="Schmutz J."/>
            <person name="Terry A."/>
            <person name="Vize P.D."/>
            <person name="Warren W.C."/>
            <person name="Wells D."/>
            <person name="Wills A."/>
            <person name="Wilson R.K."/>
            <person name="Zimmerman L.B."/>
            <person name="Zorn A.M."/>
            <person name="Grainger R."/>
            <person name="Grammer T."/>
            <person name="Khokha M.K."/>
            <person name="Richardson P.M."/>
            <person name="Rokhsar D.S."/>
        </authorList>
    </citation>
    <scope>NUCLEOTIDE SEQUENCE [LARGE SCALE GENOMIC DNA]</scope>
    <source>
        <strain evidence="4">Nigerian</strain>
    </source>
</reference>
<keyword evidence="5" id="KW-1185">Reference proteome</keyword>
<reference evidence="4" key="2">
    <citation type="submission" date="2020-05" db="UniProtKB">
        <authorList>
            <consortium name="Ensembl"/>
        </authorList>
    </citation>
    <scope>IDENTIFICATION</scope>
</reference>
<dbReference type="OrthoDB" id="69221at2759"/>
<dbReference type="GO" id="GO:0016787">
    <property type="term" value="F:hydrolase activity"/>
    <property type="evidence" value="ECO:0007669"/>
    <property type="project" value="InterPro"/>
</dbReference>
<reference evidence="6 7" key="3">
    <citation type="submission" date="2025-04" db="UniProtKB">
        <authorList>
            <consortium name="RefSeq"/>
        </authorList>
    </citation>
    <scope>IDENTIFICATION</scope>
    <source>
        <strain evidence="6 7">Nigerian</strain>
        <tissue evidence="6 7">Liver and blood</tissue>
    </source>
</reference>
<dbReference type="AlphaFoldDB" id="A0A6I8PY40"/>
<protein>
    <submittedName>
        <fullName evidence="6 7">Endonuclease domain-containing 1 protein</fullName>
    </submittedName>
    <submittedName>
        <fullName evidence="4">Provisional ortholog of endonuclease domain-containing 1</fullName>
    </submittedName>
</protein>
<dbReference type="InterPro" id="IPR039015">
    <property type="entry name" value="ENDOD1"/>
</dbReference>
<dbReference type="SMART" id="SM00477">
    <property type="entry name" value="NUC"/>
    <property type="match status" value="1"/>
</dbReference>
<evidence type="ECO:0000313" key="4">
    <source>
        <dbReference type="Ensembl" id="ENSXETP00000059215"/>
    </source>
</evidence>
<proteinExistence type="predicted"/>
<dbReference type="InterPro" id="IPR001604">
    <property type="entry name" value="Endo_G_ENPP1-like_dom"/>
</dbReference>
<dbReference type="OMA" id="QPRDANE"/>
<dbReference type="SUPFAM" id="SSF54060">
    <property type="entry name" value="His-Me finger endonucleases"/>
    <property type="match status" value="1"/>
</dbReference>
<keyword evidence="6 7" id="KW-0378">Hydrolase</keyword>
<organism evidence="4">
    <name type="scientific">Xenopus tropicalis</name>
    <name type="common">Western clawed frog</name>
    <name type="synonym">Silurana tropicalis</name>
    <dbReference type="NCBI Taxonomy" id="8364"/>
    <lineage>
        <taxon>Eukaryota</taxon>
        <taxon>Metazoa</taxon>
        <taxon>Chordata</taxon>
        <taxon>Craniata</taxon>
        <taxon>Vertebrata</taxon>
        <taxon>Euteleostomi</taxon>
        <taxon>Amphibia</taxon>
        <taxon>Batrachia</taxon>
        <taxon>Anura</taxon>
        <taxon>Pipoidea</taxon>
        <taxon>Pipidae</taxon>
        <taxon>Xenopodinae</taxon>
        <taxon>Xenopus</taxon>
        <taxon>Silurana</taxon>
    </lineage>
</organism>
<dbReference type="KEGG" id="xtr:100490587"/>
<dbReference type="InterPro" id="IPR044925">
    <property type="entry name" value="His-Me_finger_sf"/>
</dbReference>
<feature type="domain" description="ENPP1-3/EXOG-like endonuclease/phosphodiesterase" evidence="2">
    <location>
        <begin position="78"/>
        <end position="312"/>
    </location>
</feature>
<dbReference type="Proteomes" id="UP000008143">
    <property type="component" value="Chromosome 3"/>
</dbReference>
<dbReference type="RefSeq" id="XP_012814851.1">
    <property type="nucleotide sequence ID" value="XM_012959397.2"/>
</dbReference>
<dbReference type="InterPro" id="IPR020821">
    <property type="entry name" value="ENPP1-3/EXOG-like_nuc-like"/>
</dbReference>
<feature type="domain" description="DNA/RNA non-specific endonuclease/pyrophosphatase/phosphodiesterase" evidence="3">
    <location>
        <begin position="77"/>
        <end position="312"/>
    </location>
</feature>
<dbReference type="Xenbase" id="XB-GENE-5738617">
    <property type="gene designation" value="XB5738616"/>
</dbReference>
<dbReference type="Pfam" id="PF01223">
    <property type="entry name" value="Endonuclease_NS"/>
    <property type="match status" value="1"/>
</dbReference>